<reference evidence="3 4" key="1">
    <citation type="submission" date="2014-03" db="EMBL/GenBank/DDBJ databases">
        <title>Genomics of Bifidobacteria.</title>
        <authorList>
            <person name="Ventura M."/>
            <person name="Milani C."/>
            <person name="Lugli G.A."/>
        </authorList>
    </citation>
    <scope>NUCLEOTIDE SEQUENCE [LARGE SCALE GENOMIC DNA]</scope>
    <source>
        <strain evidence="3 4">DSM 23968</strain>
    </source>
</reference>
<dbReference type="RefSeq" id="WP_051923028.1">
    <property type="nucleotide sequence ID" value="NZ_JGZP01000018.1"/>
</dbReference>
<dbReference type="InterPro" id="IPR011006">
    <property type="entry name" value="CheY-like_superfamily"/>
</dbReference>
<proteinExistence type="predicted"/>
<dbReference type="InterPro" id="IPR001789">
    <property type="entry name" value="Sig_transdc_resp-reg_receiver"/>
</dbReference>
<evidence type="ECO:0000313" key="4">
    <source>
        <dbReference type="Proteomes" id="UP000029004"/>
    </source>
</evidence>
<feature type="modified residue" description="4-aspartylphosphate" evidence="1">
    <location>
        <position position="58"/>
    </location>
</feature>
<dbReference type="OrthoDB" id="3240412at2"/>
<protein>
    <submittedName>
        <fullName evidence="3">LuxR family transcriptional regulator</fullName>
    </submittedName>
</protein>
<dbReference type="eggNOG" id="COG2197">
    <property type="taxonomic scope" value="Bacteria"/>
</dbReference>
<dbReference type="PANTHER" id="PTHR45566">
    <property type="entry name" value="HTH-TYPE TRANSCRIPTIONAL REGULATOR YHJB-RELATED"/>
    <property type="match status" value="1"/>
</dbReference>
<feature type="domain" description="Response regulatory" evidence="2">
    <location>
        <begin position="5"/>
        <end position="123"/>
    </location>
</feature>
<dbReference type="AlphaFoldDB" id="A0A087DIA1"/>
<gene>
    <name evidence="3" type="ORF">BSTEL_1985</name>
</gene>
<dbReference type="InterPro" id="IPR051015">
    <property type="entry name" value="EvgA-like"/>
</dbReference>
<dbReference type="STRING" id="762211.BSTEL_1985"/>
<name>A0A087DIA1_9BIFI</name>
<dbReference type="GO" id="GO:0000160">
    <property type="term" value="P:phosphorelay signal transduction system"/>
    <property type="evidence" value="ECO:0007669"/>
    <property type="project" value="InterPro"/>
</dbReference>
<sequence length="208" mass="22556">MSVITIGIVDNDVITVKALAALLERNDDFHVIWTASSGRQTIVNCLEDERWPDVLLVDAELGDDLGTEVCRRLRAGNGACAMLVITAYPPERYRRDAARAGAQGIVGKADYPWLERAIRFVHAGRVFAVPTPRREGADMGNANVGQLFDSGRVPRWEGAGIGGVDDLGEATMRGSCRRGRRSGGCLRGSADPLVSVRPVRVRPLPHRG</sequence>
<comment type="caution">
    <text evidence="3">The sequence shown here is derived from an EMBL/GenBank/DDBJ whole genome shotgun (WGS) entry which is preliminary data.</text>
</comment>
<evidence type="ECO:0000256" key="1">
    <source>
        <dbReference type="PROSITE-ProRule" id="PRU00169"/>
    </source>
</evidence>
<dbReference type="SMART" id="SM00448">
    <property type="entry name" value="REC"/>
    <property type="match status" value="1"/>
</dbReference>
<dbReference type="SUPFAM" id="SSF52172">
    <property type="entry name" value="CheY-like"/>
    <property type="match status" value="1"/>
</dbReference>
<keyword evidence="1" id="KW-0597">Phosphoprotein</keyword>
<accession>A0A087DIA1</accession>
<dbReference type="Pfam" id="PF00072">
    <property type="entry name" value="Response_reg"/>
    <property type="match status" value="1"/>
</dbReference>
<dbReference type="Proteomes" id="UP000029004">
    <property type="component" value="Unassembled WGS sequence"/>
</dbReference>
<dbReference type="Gene3D" id="3.40.50.2300">
    <property type="match status" value="1"/>
</dbReference>
<keyword evidence="4" id="KW-1185">Reference proteome</keyword>
<dbReference type="EMBL" id="JGZP01000018">
    <property type="protein sequence ID" value="KFI95251.1"/>
    <property type="molecule type" value="Genomic_DNA"/>
</dbReference>
<dbReference type="PANTHER" id="PTHR45566:SF2">
    <property type="entry name" value="NARL SUBFAMILY"/>
    <property type="match status" value="1"/>
</dbReference>
<dbReference type="PROSITE" id="PS50110">
    <property type="entry name" value="RESPONSE_REGULATORY"/>
    <property type="match status" value="1"/>
</dbReference>
<organism evidence="3 4">
    <name type="scientific">Bifidobacterium stellenboschense</name>
    <dbReference type="NCBI Taxonomy" id="762211"/>
    <lineage>
        <taxon>Bacteria</taxon>
        <taxon>Bacillati</taxon>
        <taxon>Actinomycetota</taxon>
        <taxon>Actinomycetes</taxon>
        <taxon>Bifidobacteriales</taxon>
        <taxon>Bifidobacteriaceae</taxon>
        <taxon>Bifidobacterium</taxon>
    </lineage>
</organism>
<evidence type="ECO:0000259" key="2">
    <source>
        <dbReference type="PROSITE" id="PS50110"/>
    </source>
</evidence>
<evidence type="ECO:0000313" key="3">
    <source>
        <dbReference type="EMBL" id="KFI95251.1"/>
    </source>
</evidence>